<protein>
    <recommendedName>
        <fullName evidence="3">Transposase</fullName>
    </recommendedName>
</protein>
<evidence type="ECO:0000313" key="2">
    <source>
        <dbReference type="Proteomes" id="UP001153954"/>
    </source>
</evidence>
<dbReference type="Gene3D" id="3.30.420.10">
    <property type="entry name" value="Ribonuclease H-like superfamily/Ribonuclease H"/>
    <property type="match status" value="1"/>
</dbReference>
<accession>A0AAU9V7R6</accession>
<dbReference type="GO" id="GO:0003676">
    <property type="term" value="F:nucleic acid binding"/>
    <property type="evidence" value="ECO:0007669"/>
    <property type="project" value="InterPro"/>
</dbReference>
<keyword evidence="2" id="KW-1185">Reference proteome</keyword>
<sequence>MTWRRASSPTPKKLKVSNSAIKVNASIFWNAKVVKYLEKQATITGLHYAEQIRKLRETFNENRRVKLRTELLFHQDNAPAHKVAIEKMAFKKRYLTYLNSHSMRQI</sequence>
<proteinExistence type="predicted"/>
<comment type="caution">
    <text evidence="1">The sequence shown here is derived from an EMBL/GenBank/DDBJ whole genome shotgun (WGS) entry which is preliminary data.</text>
</comment>
<organism evidence="1 2">
    <name type="scientific">Euphydryas editha</name>
    <name type="common">Edith's checkerspot</name>
    <dbReference type="NCBI Taxonomy" id="104508"/>
    <lineage>
        <taxon>Eukaryota</taxon>
        <taxon>Metazoa</taxon>
        <taxon>Ecdysozoa</taxon>
        <taxon>Arthropoda</taxon>
        <taxon>Hexapoda</taxon>
        <taxon>Insecta</taxon>
        <taxon>Pterygota</taxon>
        <taxon>Neoptera</taxon>
        <taxon>Endopterygota</taxon>
        <taxon>Lepidoptera</taxon>
        <taxon>Glossata</taxon>
        <taxon>Ditrysia</taxon>
        <taxon>Papilionoidea</taxon>
        <taxon>Nymphalidae</taxon>
        <taxon>Nymphalinae</taxon>
        <taxon>Euphydryas</taxon>
    </lineage>
</organism>
<reference evidence="1" key="1">
    <citation type="submission" date="2022-03" db="EMBL/GenBank/DDBJ databases">
        <authorList>
            <person name="Tunstrom K."/>
        </authorList>
    </citation>
    <scope>NUCLEOTIDE SEQUENCE</scope>
</reference>
<dbReference type="Proteomes" id="UP001153954">
    <property type="component" value="Unassembled WGS sequence"/>
</dbReference>
<dbReference type="AlphaFoldDB" id="A0AAU9V7R6"/>
<dbReference type="Pfam" id="PF01359">
    <property type="entry name" value="Transposase_1"/>
    <property type="match status" value="1"/>
</dbReference>
<dbReference type="InterPro" id="IPR001888">
    <property type="entry name" value="Transposase_1"/>
</dbReference>
<evidence type="ECO:0000313" key="1">
    <source>
        <dbReference type="EMBL" id="CAH2107519.1"/>
    </source>
</evidence>
<dbReference type="EMBL" id="CAKOGL010000030">
    <property type="protein sequence ID" value="CAH2107519.1"/>
    <property type="molecule type" value="Genomic_DNA"/>
</dbReference>
<evidence type="ECO:0008006" key="3">
    <source>
        <dbReference type="Google" id="ProtNLM"/>
    </source>
</evidence>
<dbReference type="InterPro" id="IPR036397">
    <property type="entry name" value="RNaseH_sf"/>
</dbReference>
<gene>
    <name evidence="1" type="ORF">EEDITHA_LOCUS21547</name>
</gene>
<name>A0AAU9V7R6_EUPED</name>